<name>A0A7W6DSS5_9RHOB</name>
<comment type="caution">
    <text evidence="2">The sequence shown here is derived from an EMBL/GenBank/DDBJ whole genome shotgun (WGS) entry which is preliminary data.</text>
</comment>
<protein>
    <submittedName>
        <fullName evidence="2">Uncharacterized protein</fullName>
    </submittedName>
</protein>
<organism evidence="2 3">
    <name type="scientific">Sagittula marina</name>
    <dbReference type="NCBI Taxonomy" id="943940"/>
    <lineage>
        <taxon>Bacteria</taxon>
        <taxon>Pseudomonadati</taxon>
        <taxon>Pseudomonadota</taxon>
        <taxon>Alphaproteobacteria</taxon>
        <taxon>Rhodobacterales</taxon>
        <taxon>Roseobacteraceae</taxon>
        <taxon>Sagittula</taxon>
    </lineage>
</organism>
<dbReference type="AlphaFoldDB" id="A0A7W6DSS5"/>
<evidence type="ECO:0000313" key="2">
    <source>
        <dbReference type="EMBL" id="MBB3984539.1"/>
    </source>
</evidence>
<feature type="region of interest" description="Disordered" evidence="1">
    <location>
        <begin position="1"/>
        <end position="30"/>
    </location>
</feature>
<gene>
    <name evidence="2" type="ORF">GGQ68_000855</name>
</gene>
<dbReference type="Proteomes" id="UP000541426">
    <property type="component" value="Unassembled WGS sequence"/>
</dbReference>
<proteinExistence type="predicted"/>
<dbReference type="EMBL" id="JACIEJ010000002">
    <property type="protein sequence ID" value="MBB3984539.1"/>
    <property type="molecule type" value="Genomic_DNA"/>
</dbReference>
<evidence type="ECO:0000313" key="3">
    <source>
        <dbReference type="Proteomes" id="UP000541426"/>
    </source>
</evidence>
<reference evidence="2 3" key="1">
    <citation type="submission" date="2020-08" db="EMBL/GenBank/DDBJ databases">
        <title>Genomic Encyclopedia of Type Strains, Phase IV (KMG-IV): sequencing the most valuable type-strain genomes for metagenomic binning, comparative biology and taxonomic classification.</title>
        <authorList>
            <person name="Goeker M."/>
        </authorList>
    </citation>
    <scope>NUCLEOTIDE SEQUENCE [LARGE SCALE GENOMIC DNA]</scope>
    <source>
        <strain evidence="2 3">DSM 102235</strain>
    </source>
</reference>
<evidence type="ECO:0000256" key="1">
    <source>
        <dbReference type="SAM" id="MobiDB-lite"/>
    </source>
</evidence>
<keyword evidence="3" id="KW-1185">Reference proteome</keyword>
<sequence length="30" mass="3391">MEPVDQQHVLSTLHTARPDIDRPKKRGHGA</sequence>
<accession>A0A7W6DSS5</accession>